<gene>
    <name evidence="2" type="ORF">MSPICULIGERA_LOCUS25077</name>
</gene>
<name>A0AA36DJ81_9BILA</name>
<keyword evidence="1" id="KW-0732">Signal</keyword>
<dbReference type="AlphaFoldDB" id="A0AA36DJ81"/>
<evidence type="ECO:0000313" key="3">
    <source>
        <dbReference type="Proteomes" id="UP001177023"/>
    </source>
</evidence>
<feature type="signal peptide" evidence="1">
    <location>
        <begin position="1"/>
        <end position="19"/>
    </location>
</feature>
<evidence type="ECO:0000256" key="1">
    <source>
        <dbReference type="SAM" id="SignalP"/>
    </source>
</evidence>
<organism evidence="2 3">
    <name type="scientific">Mesorhabditis spiculigera</name>
    <dbReference type="NCBI Taxonomy" id="96644"/>
    <lineage>
        <taxon>Eukaryota</taxon>
        <taxon>Metazoa</taxon>
        <taxon>Ecdysozoa</taxon>
        <taxon>Nematoda</taxon>
        <taxon>Chromadorea</taxon>
        <taxon>Rhabditida</taxon>
        <taxon>Rhabditina</taxon>
        <taxon>Rhabditomorpha</taxon>
        <taxon>Rhabditoidea</taxon>
        <taxon>Rhabditidae</taxon>
        <taxon>Mesorhabditinae</taxon>
        <taxon>Mesorhabditis</taxon>
    </lineage>
</organism>
<feature type="non-terminal residue" evidence="2">
    <location>
        <position position="190"/>
    </location>
</feature>
<keyword evidence="3" id="KW-1185">Reference proteome</keyword>
<sequence length="190" mass="20795">MKFRTFLTVITLVSTTALAVEEVCVQRYFGSVLDEAQVAALSTAFNGAKSRQKVQNYVATLNDTLQARIKPMLATFQTKIQFVGKTYGAFLQSVKPFLAKKQLKQVRAHFSDSLQGNNCDVARAFSDLYDYVKTMFTNDTATQQEVITAANGVLQKLANTTASRAKLVANMNFFLAGISNATTTAAPGRK</sequence>
<comment type="caution">
    <text evidence="2">The sequence shown here is derived from an EMBL/GenBank/DDBJ whole genome shotgun (WGS) entry which is preliminary data.</text>
</comment>
<proteinExistence type="predicted"/>
<feature type="chain" id="PRO_5041254135" evidence="1">
    <location>
        <begin position="20"/>
        <end position="190"/>
    </location>
</feature>
<evidence type="ECO:0000313" key="2">
    <source>
        <dbReference type="EMBL" id="CAJ0587099.1"/>
    </source>
</evidence>
<accession>A0AA36DJ81</accession>
<reference evidence="2" key="1">
    <citation type="submission" date="2023-06" db="EMBL/GenBank/DDBJ databases">
        <authorList>
            <person name="Delattre M."/>
        </authorList>
    </citation>
    <scope>NUCLEOTIDE SEQUENCE</scope>
    <source>
        <strain evidence="2">AF72</strain>
    </source>
</reference>
<dbReference type="Proteomes" id="UP001177023">
    <property type="component" value="Unassembled WGS sequence"/>
</dbReference>
<protein>
    <submittedName>
        <fullName evidence="2">Uncharacterized protein</fullName>
    </submittedName>
</protein>
<dbReference type="EMBL" id="CATQJA010002709">
    <property type="protein sequence ID" value="CAJ0587099.1"/>
    <property type="molecule type" value="Genomic_DNA"/>
</dbReference>